<evidence type="ECO:0000313" key="3">
    <source>
        <dbReference type="Proteomes" id="UP000322244"/>
    </source>
</evidence>
<accession>A0A5A7S5W3</accession>
<dbReference type="Gene3D" id="3.30.450.20">
    <property type="entry name" value="PAS domain"/>
    <property type="match status" value="1"/>
</dbReference>
<evidence type="ECO:0000259" key="1">
    <source>
        <dbReference type="PROSITE" id="PS50112"/>
    </source>
</evidence>
<dbReference type="InterPro" id="IPR052155">
    <property type="entry name" value="Biofilm_reg_signaling"/>
</dbReference>
<comment type="caution">
    <text evidence="2">The sequence shown here is derived from an EMBL/GenBank/DDBJ whole genome shotgun (WGS) entry which is preliminary data.</text>
</comment>
<organism evidence="2 3">
    <name type="scientific">Antrihabitans cavernicola</name>
    <dbReference type="NCBI Taxonomy" id="2495913"/>
    <lineage>
        <taxon>Bacteria</taxon>
        <taxon>Bacillati</taxon>
        <taxon>Actinomycetota</taxon>
        <taxon>Actinomycetes</taxon>
        <taxon>Mycobacteriales</taxon>
        <taxon>Nocardiaceae</taxon>
        <taxon>Antrihabitans</taxon>
    </lineage>
</organism>
<reference evidence="2 3" key="1">
    <citation type="submission" date="2019-07" db="EMBL/GenBank/DDBJ databases">
        <title>Rhodococcus cavernicolus sp. nov., isolated from a cave.</title>
        <authorList>
            <person name="Lee S.D."/>
        </authorList>
    </citation>
    <scope>NUCLEOTIDE SEQUENCE [LARGE SCALE GENOMIC DNA]</scope>
    <source>
        <strain evidence="2 3">C1-24</strain>
    </source>
</reference>
<dbReference type="CDD" id="cd00130">
    <property type="entry name" value="PAS"/>
    <property type="match status" value="1"/>
</dbReference>
<protein>
    <submittedName>
        <fullName evidence="2">PAS domain S-box protein</fullName>
    </submittedName>
</protein>
<evidence type="ECO:0000313" key="2">
    <source>
        <dbReference type="EMBL" id="KAA0018927.1"/>
    </source>
</evidence>
<dbReference type="PANTHER" id="PTHR44757">
    <property type="entry name" value="DIGUANYLATE CYCLASE DGCP"/>
    <property type="match status" value="1"/>
</dbReference>
<keyword evidence="3" id="KW-1185">Reference proteome</keyword>
<dbReference type="InterPro" id="IPR013767">
    <property type="entry name" value="PAS_fold"/>
</dbReference>
<dbReference type="AlphaFoldDB" id="A0A5A7S5W3"/>
<gene>
    <name evidence="2" type="ORF">FOY51_23090</name>
</gene>
<dbReference type="RefSeq" id="WP_149432632.1">
    <property type="nucleotide sequence ID" value="NZ_VLNY01000016.1"/>
</dbReference>
<dbReference type="InterPro" id="IPR035965">
    <property type="entry name" value="PAS-like_dom_sf"/>
</dbReference>
<dbReference type="GO" id="GO:0006355">
    <property type="term" value="P:regulation of DNA-templated transcription"/>
    <property type="evidence" value="ECO:0007669"/>
    <property type="project" value="InterPro"/>
</dbReference>
<dbReference type="NCBIfam" id="TIGR00229">
    <property type="entry name" value="sensory_box"/>
    <property type="match status" value="1"/>
</dbReference>
<sequence>MTKAQMREMTESDYSALLRGSPVPIVVHGEDSRVVDANPAFAELFGYSMSEVLNLHAHDVIHPDDQAVRDHQAEQLLNQEHTTMNVARRLVRKDGSSVWAKVRKSSIKRPDGVVVMVFFEDWTDQHWDDPAKFDPDH</sequence>
<dbReference type="EMBL" id="VLNY01000016">
    <property type="protein sequence ID" value="KAA0018927.1"/>
    <property type="molecule type" value="Genomic_DNA"/>
</dbReference>
<proteinExistence type="predicted"/>
<dbReference type="InterPro" id="IPR000014">
    <property type="entry name" value="PAS"/>
</dbReference>
<feature type="domain" description="PAS" evidence="1">
    <location>
        <begin position="10"/>
        <end position="80"/>
    </location>
</feature>
<dbReference type="Proteomes" id="UP000322244">
    <property type="component" value="Unassembled WGS sequence"/>
</dbReference>
<dbReference type="SMART" id="SM00091">
    <property type="entry name" value="PAS"/>
    <property type="match status" value="1"/>
</dbReference>
<dbReference type="PANTHER" id="PTHR44757:SF2">
    <property type="entry name" value="BIOFILM ARCHITECTURE MAINTENANCE PROTEIN MBAA"/>
    <property type="match status" value="1"/>
</dbReference>
<dbReference type="PROSITE" id="PS50112">
    <property type="entry name" value="PAS"/>
    <property type="match status" value="1"/>
</dbReference>
<dbReference type="OrthoDB" id="4722718at2"/>
<dbReference type="SUPFAM" id="SSF55785">
    <property type="entry name" value="PYP-like sensor domain (PAS domain)"/>
    <property type="match status" value="1"/>
</dbReference>
<dbReference type="Pfam" id="PF00989">
    <property type="entry name" value="PAS"/>
    <property type="match status" value="1"/>
</dbReference>
<name>A0A5A7S5W3_9NOCA</name>